<reference evidence="4 5" key="1">
    <citation type="submission" date="2015-04" db="EMBL/GenBank/DDBJ databases">
        <title>Complete genome sequence of Schizopora paradoxa KUC8140, a cosmopolitan wood degrader in East Asia.</title>
        <authorList>
            <consortium name="DOE Joint Genome Institute"/>
            <person name="Min B."/>
            <person name="Park H."/>
            <person name="Jang Y."/>
            <person name="Kim J.-J."/>
            <person name="Kim K.H."/>
            <person name="Pangilinan J."/>
            <person name="Lipzen A."/>
            <person name="Riley R."/>
            <person name="Grigoriev I.V."/>
            <person name="Spatafora J.W."/>
            <person name="Choi I.-G."/>
        </authorList>
    </citation>
    <scope>NUCLEOTIDE SEQUENCE [LARGE SCALE GENOMIC DNA]</scope>
    <source>
        <strain evidence="4 5">KUC8140</strain>
    </source>
</reference>
<dbReference type="STRING" id="27342.A0A0H2S562"/>
<dbReference type="OrthoDB" id="2535105at2759"/>
<evidence type="ECO:0000256" key="2">
    <source>
        <dbReference type="SAM" id="Phobius"/>
    </source>
</evidence>
<evidence type="ECO:0000259" key="3">
    <source>
        <dbReference type="Pfam" id="PF20152"/>
    </source>
</evidence>
<dbReference type="AlphaFoldDB" id="A0A0H2S562"/>
<evidence type="ECO:0000256" key="1">
    <source>
        <dbReference type="SAM" id="MobiDB-lite"/>
    </source>
</evidence>
<feature type="domain" description="DUF6534" evidence="3">
    <location>
        <begin position="173"/>
        <end position="260"/>
    </location>
</feature>
<feature type="transmembrane region" description="Helical" evidence="2">
    <location>
        <begin position="93"/>
        <end position="113"/>
    </location>
</feature>
<dbReference type="PANTHER" id="PTHR40465">
    <property type="entry name" value="CHROMOSOME 1, WHOLE GENOME SHOTGUN SEQUENCE"/>
    <property type="match status" value="1"/>
</dbReference>
<feature type="compositionally biased region" description="Polar residues" evidence="1">
    <location>
        <begin position="318"/>
        <end position="338"/>
    </location>
</feature>
<sequence length="338" mass="37381">MSTATVSVPDHLLDEIFGALLLGTLIACALYGLTSHQFFRYYRRFPHDPTSMKYIVAVMWILDTICVVFSMHASYYFTVTHHARSLESLDIVWSLRMSVFLTGILAFITHVFFAIRIHKLSNHNLWISGTIGSVTAIRIAFSIASLKLADTQSSFSAFLTLKFDVVVYTMIAAAASEVVLTAGLLYFLIIGEKSFTNADSIFDRVLVYLINTGLLRSMLVFACLFCAAFMKSNLVFAGIYFIFSKLYTNSFMAVLNARRSNYVPSQIGSFDLGQDFVAAPGALGVPAVVTIHITQEYHTTADRRGSFLDLESSDPSKRMSSSNGTLNGPSISDAYSKN</sequence>
<protein>
    <recommendedName>
        <fullName evidence="3">DUF6534 domain-containing protein</fullName>
    </recommendedName>
</protein>
<accession>A0A0H2S562</accession>
<feature type="transmembrane region" description="Helical" evidence="2">
    <location>
        <begin position="54"/>
        <end position="73"/>
    </location>
</feature>
<keyword evidence="2" id="KW-0472">Membrane</keyword>
<feature type="transmembrane region" description="Helical" evidence="2">
    <location>
        <begin position="205"/>
        <end position="230"/>
    </location>
</feature>
<proteinExistence type="predicted"/>
<dbReference type="PANTHER" id="PTHR40465:SF1">
    <property type="entry name" value="DUF6534 DOMAIN-CONTAINING PROTEIN"/>
    <property type="match status" value="1"/>
</dbReference>
<dbReference type="InParanoid" id="A0A0H2S562"/>
<feature type="region of interest" description="Disordered" evidence="1">
    <location>
        <begin position="311"/>
        <end position="338"/>
    </location>
</feature>
<gene>
    <name evidence="4" type="ORF">SCHPADRAFT_439252</name>
</gene>
<feature type="transmembrane region" description="Helical" evidence="2">
    <location>
        <begin position="125"/>
        <end position="146"/>
    </location>
</feature>
<evidence type="ECO:0000313" key="5">
    <source>
        <dbReference type="Proteomes" id="UP000053477"/>
    </source>
</evidence>
<organism evidence="4 5">
    <name type="scientific">Schizopora paradoxa</name>
    <dbReference type="NCBI Taxonomy" id="27342"/>
    <lineage>
        <taxon>Eukaryota</taxon>
        <taxon>Fungi</taxon>
        <taxon>Dikarya</taxon>
        <taxon>Basidiomycota</taxon>
        <taxon>Agaricomycotina</taxon>
        <taxon>Agaricomycetes</taxon>
        <taxon>Hymenochaetales</taxon>
        <taxon>Schizoporaceae</taxon>
        <taxon>Schizopora</taxon>
    </lineage>
</organism>
<keyword evidence="2" id="KW-0812">Transmembrane</keyword>
<keyword evidence="5" id="KW-1185">Reference proteome</keyword>
<dbReference type="Pfam" id="PF20152">
    <property type="entry name" value="DUF6534"/>
    <property type="match status" value="1"/>
</dbReference>
<dbReference type="EMBL" id="KQ085986">
    <property type="protein sequence ID" value="KLO12041.1"/>
    <property type="molecule type" value="Genomic_DNA"/>
</dbReference>
<name>A0A0H2S562_9AGAM</name>
<evidence type="ECO:0000313" key="4">
    <source>
        <dbReference type="EMBL" id="KLO12041.1"/>
    </source>
</evidence>
<dbReference type="Proteomes" id="UP000053477">
    <property type="component" value="Unassembled WGS sequence"/>
</dbReference>
<keyword evidence="2" id="KW-1133">Transmembrane helix</keyword>
<dbReference type="InterPro" id="IPR045339">
    <property type="entry name" value="DUF6534"/>
</dbReference>
<feature type="transmembrane region" description="Helical" evidence="2">
    <location>
        <begin position="166"/>
        <end position="189"/>
    </location>
</feature>
<feature type="transmembrane region" description="Helical" evidence="2">
    <location>
        <begin position="236"/>
        <end position="255"/>
    </location>
</feature>
<feature type="transmembrane region" description="Helical" evidence="2">
    <location>
        <begin position="16"/>
        <end position="33"/>
    </location>
</feature>